<keyword evidence="1" id="KW-0732">Signal</keyword>
<name>A0A1Y1KPK1_PHOPY</name>
<feature type="signal peptide" evidence="1">
    <location>
        <begin position="1"/>
        <end position="19"/>
    </location>
</feature>
<dbReference type="Pfam" id="PF01395">
    <property type="entry name" value="PBP_GOBP"/>
    <property type="match status" value="1"/>
</dbReference>
<feature type="chain" id="PRO_5012304950" evidence="1">
    <location>
        <begin position="20"/>
        <end position="149"/>
    </location>
</feature>
<evidence type="ECO:0000313" key="2">
    <source>
        <dbReference type="EMBL" id="JAV63224.1"/>
    </source>
</evidence>
<evidence type="ECO:0000256" key="1">
    <source>
        <dbReference type="SAM" id="SignalP"/>
    </source>
</evidence>
<dbReference type="AlphaFoldDB" id="A0A1Y1KPK1"/>
<dbReference type="GO" id="GO:0005549">
    <property type="term" value="F:odorant binding"/>
    <property type="evidence" value="ECO:0007669"/>
    <property type="project" value="InterPro"/>
</dbReference>
<organism evidence="2">
    <name type="scientific">Photinus pyralis</name>
    <name type="common">Common eastern firefly</name>
    <name type="synonym">Lampyris pyralis</name>
    <dbReference type="NCBI Taxonomy" id="7054"/>
    <lineage>
        <taxon>Eukaryota</taxon>
        <taxon>Metazoa</taxon>
        <taxon>Ecdysozoa</taxon>
        <taxon>Arthropoda</taxon>
        <taxon>Hexapoda</taxon>
        <taxon>Insecta</taxon>
        <taxon>Pterygota</taxon>
        <taxon>Neoptera</taxon>
        <taxon>Endopterygota</taxon>
        <taxon>Coleoptera</taxon>
        <taxon>Polyphaga</taxon>
        <taxon>Elateriformia</taxon>
        <taxon>Elateroidea</taxon>
        <taxon>Lampyridae</taxon>
        <taxon>Lampyrinae</taxon>
        <taxon>Photinus</taxon>
    </lineage>
</organism>
<dbReference type="EMBL" id="GEZM01077636">
    <property type="protein sequence ID" value="JAV63224.1"/>
    <property type="molecule type" value="Transcribed_RNA"/>
</dbReference>
<dbReference type="SUPFAM" id="SSF47565">
    <property type="entry name" value="Insect pheromone/odorant-binding proteins"/>
    <property type="match status" value="1"/>
</dbReference>
<dbReference type="InterPro" id="IPR036728">
    <property type="entry name" value="PBP_GOBP_sf"/>
</dbReference>
<dbReference type="Gene3D" id="1.10.238.20">
    <property type="entry name" value="Pheromone/general odorant binding protein domain"/>
    <property type="match status" value="1"/>
</dbReference>
<dbReference type="InterPro" id="IPR006170">
    <property type="entry name" value="PBP/GOBP"/>
</dbReference>
<reference evidence="2" key="1">
    <citation type="journal article" date="2016" name="Sci. Rep.">
        <title>Molecular characterization of firefly nuptial gifts: a multi-omics approach sheds light on postcopulatory sexual selection.</title>
        <authorList>
            <person name="Al-Wathiqui N."/>
            <person name="Fallon T.R."/>
            <person name="South A."/>
            <person name="Weng J.K."/>
            <person name="Lewis S.M."/>
        </authorList>
    </citation>
    <scope>NUCLEOTIDE SEQUENCE</scope>
</reference>
<sequence length="149" mass="16773">MFRKAVLCLYIACLVLVKTIEIPDALIDEVAAACMKEKNFDKAKLSEMFDDDFHMKYPHDVTSKFMDCALGKVDFFQEDGAFNREVLTKDLAKALPNFLSDKIDDKKAAELANEIYHDCSVPKGESAVEKVANFHNCMIVELKKKATAV</sequence>
<protein>
    <submittedName>
        <fullName evidence="2">Uncharacterized protein</fullName>
    </submittedName>
</protein>
<accession>A0A1Y1KPK1</accession>
<proteinExistence type="predicted"/>